<accession>Q4T4B3</accession>
<evidence type="ECO:0000313" key="2">
    <source>
        <dbReference type="EMBL" id="CAF92269.1"/>
    </source>
</evidence>
<feature type="repeat" description="CHCR" evidence="1">
    <location>
        <begin position="30"/>
        <end position="169"/>
    </location>
</feature>
<dbReference type="GO" id="GO:0032051">
    <property type="term" value="F:clathrin light chain binding"/>
    <property type="evidence" value="ECO:0007669"/>
    <property type="project" value="TreeGrafter"/>
</dbReference>
<dbReference type="Gene3D" id="1.25.40.10">
    <property type="entry name" value="Tetratricopeptide repeat domain"/>
    <property type="match status" value="1"/>
</dbReference>
<dbReference type="AlphaFoldDB" id="Q4T4B3"/>
<dbReference type="FunFam" id="1.25.40.10:FF:000005">
    <property type="entry name" value="Clathrin heavy chain"/>
    <property type="match status" value="1"/>
</dbReference>
<dbReference type="SMART" id="SM00299">
    <property type="entry name" value="CLH"/>
    <property type="match status" value="1"/>
</dbReference>
<dbReference type="GO" id="GO:0006886">
    <property type="term" value="P:intracellular protein transport"/>
    <property type="evidence" value="ECO:0007669"/>
    <property type="project" value="UniProtKB-UniRule"/>
</dbReference>
<dbReference type="GO" id="GO:0005819">
    <property type="term" value="C:spindle"/>
    <property type="evidence" value="ECO:0007669"/>
    <property type="project" value="TreeGrafter"/>
</dbReference>
<dbReference type="Pfam" id="PF00637">
    <property type="entry name" value="Clathrin"/>
    <property type="match status" value="1"/>
</dbReference>
<dbReference type="EMBL" id="CAAE01009747">
    <property type="protein sequence ID" value="CAF92269.1"/>
    <property type="molecule type" value="Genomic_DNA"/>
</dbReference>
<dbReference type="GO" id="GO:0048268">
    <property type="term" value="P:clathrin coat assembly"/>
    <property type="evidence" value="ECO:0007669"/>
    <property type="project" value="TreeGrafter"/>
</dbReference>
<dbReference type="GO" id="GO:0071439">
    <property type="term" value="C:clathrin complex"/>
    <property type="evidence" value="ECO:0007669"/>
    <property type="project" value="TreeGrafter"/>
</dbReference>
<dbReference type="GO" id="GO:0000278">
    <property type="term" value="P:mitotic cell cycle"/>
    <property type="evidence" value="ECO:0007669"/>
    <property type="project" value="TreeGrafter"/>
</dbReference>
<proteinExistence type="predicted"/>
<name>Q4T4B3_TETNG</name>
<comment type="caution">
    <text evidence="2">The sequence shown here is derived from an EMBL/GenBank/DDBJ whole genome shotgun (WGS) entry which is preliminary data.</text>
</comment>
<dbReference type="GO" id="GO:0070062">
    <property type="term" value="C:extracellular exosome"/>
    <property type="evidence" value="ECO:0007669"/>
    <property type="project" value="TreeGrafter"/>
</dbReference>
<gene>
    <name evidence="2" type="ORF">GSTENG00007408001</name>
</gene>
<dbReference type="OrthoDB" id="2113814at2759"/>
<evidence type="ECO:0000256" key="1">
    <source>
        <dbReference type="PROSITE-ProRule" id="PRU01006"/>
    </source>
</evidence>
<sequence length="246" mass="28056">VSKVNPSRLPVVVGGLLDVDCSEDVIKNLILVVRGQFSTDELVAEVEKRNRLKLLLPWLESRIHEGCEEPATHNALAKIYIDSNNNPERFLRENPFYDSRVVGKYCEKRDPHLSCVAYERGQCDQELINVCNENSLFKSLSRYLVRRKDPELWASVLLESNPFRRPLIDQVVQTALSETQDPEEVSVTVKAFMTADLPNELIELLEKIVLDNSVFSEHRCWALANPSEMICSHLTLWTAGKYKGCL</sequence>
<dbReference type="GO" id="GO:0006898">
    <property type="term" value="P:receptor-mediated endocytosis"/>
    <property type="evidence" value="ECO:0007669"/>
    <property type="project" value="TreeGrafter"/>
</dbReference>
<dbReference type="PANTHER" id="PTHR10292">
    <property type="entry name" value="CLATHRIN HEAVY CHAIN RELATED"/>
    <property type="match status" value="1"/>
</dbReference>
<dbReference type="InterPro" id="IPR055358">
    <property type="entry name" value="CHCR"/>
</dbReference>
<protein>
    <submittedName>
        <fullName evidence="2">(spotted green pufferfish) hypothetical protein</fullName>
    </submittedName>
</protein>
<dbReference type="InterPro" id="IPR000547">
    <property type="entry name" value="Clathrin_H-chain/VPS_repeat"/>
</dbReference>
<organism evidence="2">
    <name type="scientific">Tetraodon nigroviridis</name>
    <name type="common">Spotted green pufferfish</name>
    <name type="synonym">Chelonodon nigroviridis</name>
    <dbReference type="NCBI Taxonomy" id="99883"/>
    <lineage>
        <taxon>Eukaryota</taxon>
        <taxon>Metazoa</taxon>
        <taxon>Chordata</taxon>
        <taxon>Craniata</taxon>
        <taxon>Vertebrata</taxon>
        <taxon>Euteleostomi</taxon>
        <taxon>Actinopterygii</taxon>
        <taxon>Neopterygii</taxon>
        <taxon>Teleostei</taxon>
        <taxon>Neoteleostei</taxon>
        <taxon>Acanthomorphata</taxon>
        <taxon>Eupercaria</taxon>
        <taxon>Tetraodontiformes</taxon>
        <taxon>Tetradontoidea</taxon>
        <taxon>Tetraodontidae</taxon>
        <taxon>Tetraodon</taxon>
    </lineage>
</organism>
<dbReference type="PROSITE" id="PS50236">
    <property type="entry name" value="CHCR"/>
    <property type="match status" value="1"/>
</dbReference>
<reference evidence="2" key="1">
    <citation type="journal article" date="2004" name="Nature">
        <title>Genome duplication in the teleost fish Tetraodon nigroviridis reveals the early vertebrate proto-karyotype.</title>
        <authorList>
            <person name="Jaillon O."/>
            <person name="Aury J.-M."/>
            <person name="Brunet F."/>
            <person name="Petit J.-L."/>
            <person name="Stange-Thomann N."/>
            <person name="Mauceli E."/>
            <person name="Bouneau L."/>
            <person name="Fischer C."/>
            <person name="Ozouf-Costaz C."/>
            <person name="Bernot A."/>
            <person name="Nicaud S."/>
            <person name="Jaffe D."/>
            <person name="Fisher S."/>
            <person name="Lutfalla G."/>
            <person name="Dossat C."/>
            <person name="Segurens B."/>
            <person name="Dasilva C."/>
            <person name="Salanoubat M."/>
            <person name="Levy M."/>
            <person name="Boudet N."/>
            <person name="Castellano S."/>
            <person name="Anthouard V."/>
            <person name="Jubin C."/>
            <person name="Castelli V."/>
            <person name="Katinka M."/>
            <person name="Vacherie B."/>
            <person name="Biemont C."/>
            <person name="Skalli Z."/>
            <person name="Cattolico L."/>
            <person name="Poulain J."/>
            <person name="De Berardinis V."/>
            <person name="Cruaud C."/>
            <person name="Duprat S."/>
            <person name="Brottier P."/>
            <person name="Coutanceau J.-P."/>
            <person name="Gouzy J."/>
            <person name="Parra G."/>
            <person name="Lardier G."/>
            <person name="Chapple C."/>
            <person name="McKernan K.J."/>
            <person name="McEwan P."/>
            <person name="Bosak S."/>
            <person name="Kellis M."/>
            <person name="Volff J.-N."/>
            <person name="Guigo R."/>
            <person name="Zody M.C."/>
            <person name="Mesirov J."/>
            <person name="Lindblad-Toh K."/>
            <person name="Birren B."/>
            <person name="Nusbaum C."/>
            <person name="Kahn D."/>
            <person name="Robinson-Rechavi M."/>
            <person name="Laudet V."/>
            <person name="Schachter V."/>
            <person name="Quetier F."/>
            <person name="Saurin W."/>
            <person name="Scarpelli C."/>
            <person name="Wincker P."/>
            <person name="Lander E.S."/>
            <person name="Weissenbach J."/>
            <person name="Roest Crollius H."/>
        </authorList>
    </citation>
    <scope>NUCLEOTIDE SEQUENCE [LARGE SCALE GENOMIC DNA]</scope>
</reference>
<reference evidence="2" key="2">
    <citation type="submission" date="2004-02" db="EMBL/GenBank/DDBJ databases">
        <authorList>
            <consortium name="Genoscope"/>
            <consortium name="Whitehead Institute Centre for Genome Research"/>
        </authorList>
    </citation>
    <scope>NUCLEOTIDE SEQUENCE</scope>
</reference>
<dbReference type="GO" id="GO:0045334">
    <property type="term" value="C:clathrin-coated endocytic vesicle"/>
    <property type="evidence" value="ECO:0007669"/>
    <property type="project" value="TreeGrafter"/>
</dbReference>
<feature type="non-terminal residue" evidence="2">
    <location>
        <position position="246"/>
    </location>
</feature>
<dbReference type="InterPro" id="IPR016024">
    <property type="entry name" value="ARM-type_fold"/>
</dbReference>
<dbReference type="PANTHER" id="PTHR10292:SF7">
    <property type="entry name" value="CLATHRIN HEAVY CHAIN 1"/>
    <property type="match status" value="1"/>
</dbReference>
<dbReference type="SUPFAM" id="SSF48371">
    <property type="entry name" value="ARM repeat"/>
    <property type="match status" value="2"/>
</dbReference>
<dbReference type="KEGG" id="tng:GSTEN00007408G001"/>
<dbReference type="InterPro" id="IPR011990">
    <property type="entry name" value="TPR-like_helical_dom_sf"/>
</dbReference>